<keyword evidence="14" id="KW-0675">Receptor</keyword>
<dbReference type="InterPro" id="IPR037066">
    <property type="entry name" value="Plug_dom_sf"/>
</dbReference>
<keyword evidence="15" id="KW-1185">Reference proteome</keyword>
<dbReference type="Pfam" id="PF00593">
    <property type="entry name" value="TonB_dep_Rec_b-barrel"/>
    <property type="match status" value="1"/>
</dbReference>
<evidence type="ECO:0000256" key="8">
    <source>
        <dbReference type="PROSITE-ProRule" id="PRU01360"/>
    </source>
</evidence>
<evidence type="ECO:0000256" key="3">
    <source>
        <dbReference type="ARBA" id="ARBA00022452"/>
    </source>
</evidence>
<dbReference type="PANTHER" id="PTHR47234:SF1">
    <property type="entry name" value="TONB-DEPENDENT RECEPTOR"/>
    <property type="match status" value="1"/>
</dbReference>
<feature type="compositionally biased region" description="Low complexity" evidence="10">
    <location>
        <begin position="40"/>
        <end position="57"/>
    </location>
</feature>
<accession>A0ABV9NJC0</accession>
<evidence type="ECO:0000256" key="7">
    <source>
        <dbReference type="ARBA" id="ARBA00023237"/>
    </source>
</evidence>
<evidence type="ECO:0000256" key="1">
    <source>
        <dbReference type="ARBA" id="ARBA00004571"/>
    </source>
</evidence>
<dbReference type="EMBL" id="JBHSGG010000015">
    <property type="protein sequence ID" value="MFC4727664.1"/>
    <property type="molecule type" value="Genomic_DNA"/>
</dbReference>
<keyword evidence="11" id="KW-0732">Signal</keyword>
<keyword evidence="5 9" id="KW-0798">TonB box</keyword>
<dbReference type="PANTHER" id="PTHR47234">
    <property type="match status" value="1"/>
</dbReference>
<evidence type="ECO:0000256" key="5">
    <source>
        <dbReference type="ARBA" id="ARBA00023077"/>
    </source>
</evidence>
<evidence type="ECO:0000256" key="11">
    <source>
        <dbReference type="SAM" id="SignalP"/>
    </source>
</evidence>
<comment type="caution">
    <text evidence="14">The sequence shown here is derived from an EMBL/GenBank/DDBJ whole genome shotgun (WGS) entry which is preliminary data.</text>
</comment>
<dbReference type="Pfam" id="PF07715">
    <property type="entry name" value="Plug"/>
    <property type="match status" value="1"/>
</dbReference>
<dbReference type="InterPro" id="IPR012910">
    <property type="entry name" value="Plug_dom"/>
</dbReference>
<feature type="domain" description="TonB-dependent receptor-like beta-barrel" evidence="12">
    <location>
        <begin position="435"/>
        <end position="960"/>
    </location>
</feature>
<dbReference type="SUPFAM" id="SSF56935">
    <property type="entry name" value="Porins"/>
    <property type="match status" value="1"/>
</dbReference>
<dbReference type="RefSeq" id="WP_377003676.1">
    <property type="nucleotide sequence ID" value="NZ_JBHSGG010000015.1"/>
</dbReference>
<evidence type="ECO:0000256" key="9">
    <source>
        <dbReference type="RuleBase" id="RU003357"/>
    </source>
</evidence>
<dbReference type="Gene3D" id="2.40.170.20">
    <property type="entry name" value="TonB-dependent receptor, beta-barrel domain"/>
    <property type="match status" value="1"/>
</dbReference>
<feature type="region of interest" description="Disordered" evidence="10">
    <location>
        <begin position="33"/>
        <end position="57"/>
    </location>
</feature>
<evidence type="ECO:0000313" key="15">
    <source>
        <dbReference type="Proteomes" id="UP001595892"/>
    </source>
</evidence>
<dbReference type="PROSITE" id="PS52016">
    <property type="entry name" value="TONB_DEPENDENT_REC_3"/>
    <property type="match status" value="1"/>
</dbReference>
<protein>
    <submittedName>
        <fullName evidence="14">TonB-dependent receptor domain-containing protein</fullName>
    </submittedName>
</protein>
<reference evidence="15" key="1">
    <citation type="journal article" date="2019" name="Int. J. Syst. Evol. Microbiol.">
        <title>The Global Catalogue of Microorganisms (GCM) 10K type strain sequencing project: providing services to taxonomists for standard genome sequencing and annotation.</title>
        <authorList>
            <consortium name="The Broad Institute Genomics Platform"/>
            <consortium name="The Broad Institute Genome Sequencing Center for Infectious Disease"/>
            <person name="Wu L."/>
            <person name="Ma J."/>
        </authorList>
    </citation>
    <scope>NUCLEOTIDE SEQUENCE [LARGE SCALE GENOMIC DNA]</scope>
    <source>
        <strain evidence="15">CGMCC 1.13574</strain>
    </source>
</reference>
<feature type="signal peptide" evidence="11">
    <location>
        <begin position="1"/>
        <end position="30"/>
    </location>
</feature>
<proteinExistence type="inferred from homology"/>
<dbReference type="InterPro" id="IPR036942">
    <property type="entry name" value="Beta-barrel_TonB_sf"/>
</dbReference>
<dbReference type="Gene3D" id="2.170.130.10">
    <property type="entry name" value="TonB-dependent receptor, plug domain"/>
    <property type="match status" value="1"/>
</dbReference>
<keyword evidence="2 8" id="KW-0813">Transport</keyword>
<evidence type="ECO:0000259" key="12">
    <source>
        <dbReference type="Pfam" id="PF00593"/>
    </source>
</evidence>
<dbReference type="InterPro" id="IPR039426">
    <property type="entry name" value="TonB-dep_rcpt-like"/>
</dbReference>
<gene>
    <name evidence="14" type="ORF">ACFO3Q_05720</name>
</gene>
<keyword evidence="4 8" id="KW-0812">Transmembrane</keyword>
<feature type="domain" description="TonB-dependent receptor plug" evidence="13">
    <location>
        <begin position="76"/>
        <end position="194"/>
    </location>
</feature>
<keyword evidence="3 8" id="KW-1134">Transmembrane beta strand</keyword>
<evidence type="ECO:0000256" key="4">
    <source>
        <dbReference type="ARBA" id="ARBA00022692"/>
    </source>
</evidence>
<comment type="subcellular location">
    <subcellularLocation>
        <location evidence="1 8">Cell outer membrane</location>
        <topology evidence="1 8">Multi-pass membrane protein</topology>
    </subcellularLocation>
</comment>
<evidence type="ECO:0000313" key="14">
    <source>
        <dbReference type="EMBL" id="MFC4727664.1"/>
    </source>
</evidence>
<keyword evidence="6 8" id="KW-0472">Membrane</keyword>
<feature type="chain" id="PRO_5045062769" evidence="11">
    <location>
        <begin position="31"/>
        <end position="1000"/>
    </location>
</feature>
<sequence length="1000" mass="107777">MNDHKALRRNPLSAALVSALLLTATASAVAQDAASDEEQSAQQSAQQTPAQQAAGSPAQLGAITVTGSRIGRDVFNSVSPVQVVTREETTLAGFDSTTAALQSTAVTAGSSQINNAYGGYVTNGGPGANTLSLRGLGPERTLILLNGRRIAPAGTRGAVGSADLNVLPSAMIDRVEILKDGASSIYGSDAVAGVVNLITRRNVDGVEFEAQHNATDGGGGDSRRYSIAFGSTGDRSHFSGSYEYYTRNDLAYGDRAWASACPTDMYRDIDAGNYWGSGDYIDPLTGKPKCWGLDAGGVTINTLGTATMPGVPGPGTPGTTFNRWRPNSAITEGLVGFEGVSLESRDTFDPAMLNQSLISPVTTHTVFFQGGVDLGAMGDAEFYYEILGNRRESSQTGYRQLSLDYAVDSPLLGGLSDLPAFMNPTETSNGQLVAARAFIGFGNDRSEQTVDFWRATAGVRGALSANWNYDFMLSKSRSDADYTFQSFLTDRIAQSMDVVSDGAGGFRCVDTSNGCVAAPVLSSQTIGGILPQQWKDFVFIPVTGNTLYEEDTFNFNVDGSLFELPHGTAAGAFGIEYRRAKIDDSPNIHSLNGNLYNLTSSAATRGKDSVWEAYGEVELPLLSGVTAAEELTLNASARYTDYQSYGSDTTWKIGGLWTPIRSVSLRASYGTSYRAPALFEQFLGGTSGFLASSNDPCNDYGQRDPNSPRYINCASEGLPGDHQANTSVRVITQGGAETGLEAETSDALTVGLILQPEFPAAFGDLSFAVDYYDIEVENGVARAGASYILSQCYNGPDFANDTGFCRMVSRDPANNSLTVLDGYVNLSTDKVRGLDFTTRYVRDIGRGQFRATAQVTKFLEQASKTFPDDPLVDYNGMLRYPKMSGQLDLMYRIDSWRFRYGLEWVDGMDSYSYYQENYPTLDFDPATSMYKIYTPNYFLSSASVQYTGDKWSVTAGVRNLFDKEPPTISQGVYNTVGNALLYSGYDFFGRSYFVNLNKSF</sequence>
<evidence type="ECO:0000256" key="10">
    <source>
        <dbReference type="SAM" id="MobiDB-lite"/>
    </source>
</evidence>
<dbReference type="Proteomes" id="UP001595892">
    <property type="component" value="Unassembled WGS sequence"/>
</dbReference>
<keyword evidence="7 8" id="KW-0998">Cell outer membrane</keyword>
<comment type="similarity">
    <text evidence="8 9">Belongs to the TonB-dependent receptor family.</text>
</comment>
<dbReference type="InterPro" id="IPR000531">
    <property type="entry name" value="Beta-barrel_TonB"/>
</dbReference>
<evidence type="ECO:0000256" key="2">
    <source>
        <dbReference type="ARBA" id="ARBA00022448"/>
    </source>
</evidence>
<evidence type="ECO:0000256" key="6">
    <source>
        <dbReference type="ARBA" id="ARBA00023136"/>
    </source>
</evidence>
<organism evidence="14 15">
    <name type="scientific">Coralloluteibacterium thermophilum</name>
    <dbReference type="NCBI Taxonomy" id="2707049"/>
    <lineage>
        <taxon>Bacteria</taxon>
        <taxon>Pseudomonadati</taxon>
        <taxon>Pseudomonadota</taxon>
        <taxon>Gammaproteobacteria</taxon>
        <taxon>Lysobacterales</taxon>
        <taxon>Lysobacteraceae</taxon>
        <taxon>Coralloluteibacterium</taxon>
    </lineage>
</organism>
<name>A0ABV9NJC0_9GAMM</name>
<evidence type="ECO:0000259" key="13">
    <source>
        <dbReference type="Pfam" id="PF07715"/>
    </source>
</evidence>